<dbReference type="GO" id="GO:0047522">
    <property type="term" value="F:15-oxoprostaglandin 13-reductase [NAD(P)+] activity"/>
    <property type="evidence" value="ECO:0007669"/>
    <property type="project" value="UniProtKB-EC"/>
</dbReference>
<dbReference type="AlphaFoldDB" id="A0A3P8Z680"/>
<evidence type="ECO:0000256" key="15">
    <source>
        <dbReference type="ARBA" id="ARBA00048290"/>
    </source>
</evidence>
<dbReference type="GO" id="GO:0006693">
    <property type="term" value="P:prostaglandin metabolic process"/>
    <property type="evidence" value="ECO:0007669"/>
    <property type="project" value="InterPro"/>
</dbReference>
<evidence type="ECO:0000256" key="13">
    <source>
        <dbReference type="ARBA" id="ARBA00047834"/>
    </source>
</evidence>
<dbReference type="OMA" id="EEKCRYA"/>
<comment type="catalytic activity">
    <reaction evidence="14">
        <text>13,14-dihydro-15-oxo-prostaglandin F1alpha + NADP(+) = 15-oxoprostaglandin F1alpha + NADPH + H(+)</text>
        <dbReference type="Rhea" id="RHEA:50592"/>
        <dbReference type="ChEBI" id="CHEBI:15378"/>
        <dbReference type="ChEBI" id="CHEBI:57783"/>
        <dbReference type="ChEBI" id="CHEBI:58349"/>
        <dbReference type="ChEBI" id="CHEBI:79072"/>
        <dbReference type="ChEBI" id="CHEBI:133411"/>
    </reaction>
    <physiologicalReaction direction="right-to-left" evidence="14">
        <dbReference type="Rhea" id="RHEA:50594"/>
    </physiologicalReaction>
</comment>
<dbReference type="SUPFAM" id="SSF51735">
    <property type="entry name" value="NAD(P)-binding Rossmann-fold domains"/>
    <property type="match status" value="1"/>
</dbReference>
<dbReference type="SUPFAM" id="SSF50129">
    <property type="entry name" value="GroES-like"/>
    <property type="match status" value="1"/>
</dbReference>
<dbReference type="SMART" id="SM00829">
    <property type="entry name" value="PKS_ER"/>
    <property type="match status" value="1"/>
</dbReference>
<dbReference type="PANTHER" id="PTHR43205:SF5">
    <property type="entry name" value="PROSTAGLANDIN REDUCTASE 2"/>
    <property type="match status" value="1"/>
</dbReference>
<dbReference type="Gene3D" id="3.40.50.720">
    <property type="entry name" value="NAD(P)-binding Rossmann-like Domain"/>
    <property type="match status" value="1"/>
</dbReference>
<dbReference type="CDD" id="cd08293">
    <property type="entry name" value="PTGR2"/>
    <property type="match status" value="1"/>
</dbReference>
<evidence type="ECO:0000256" key="5">
    <source>
        <dbReference type="ARBA" id="ARBA00020652"/>
    </source>
</evidence>
<reference evidence="18" key="2">
    <citation type="submission" date="2020-02" db="EMBL/GenBank/DDBJ databases">
        <title>Esox lucius (northern pike) genome, fEsoLuc1, primary haplotype.</title>
        <authorList>
            <person name="Myers G."/>
            <person name="Karagic N."/>
            <person name="Meyer A."/>
            <person name="Pippel M."/>
            <person name="Reichard M."/>
            <person name="Winkler S."/>
            <person name="Tracey A."/>
            <person name="Sims Y."/>
            <person name="Howe K."/>
            <person name="Rhie A."/>
            <person name="Formenti G."/>
            <person name="Durbin R."/>
            <person name="Fedrigo O."/>
            <person name="Jarvis E.D."/>
        </authorList>
    </citation>
    <scope>NUCLEOTIDE SEQUENCE [LARGE SCALE GENOMIC DNA]</scope>
</reference>
<proteinExistence type="inferred from homology"/>
<dbReference type="InterPro" id="IPR013149">
    <property type="entry name" value="ADH-like_C"/>
</dbReference>
<comment type="catalytic activity">
    <reaction evidence="13">
        <text>13,14-dihydro-15-oxo-prostaglandin E2 + NADP(+) = 15-oxoprostaglandin E2 + NADPH + H(+)</text>
        <dbReference type="Rhea" id="RHEA:11912"/>
        <dbReference type="ChEBI" id="CHEBI:15378"/>
        <dbReference type="ChEBI" id="CHEBI:57400"/>
        <dbReference type="ChEBI" id="CHEBI:57402"/>
        <dbReference type="ChEBI" id="CHEBI:57783"/>
        <dbReference type="ChEBI" id="CHEBI:58349"/>
        <dbReference type="EC" id="1.3.1.48"/>
    </reaction>
    <physiologicalReaction direction="right-to-left" evidence="13">
        <dbReference type="Rhea" id="RHEA:11914"/>
    </physiologicalReaction>
</comment>
<organism evidence="18 19">
    <name type="scientific">Esox lucius</name>
    <name type="common">Northern pike</name>
    <dbReference type="NCBI Taxonomy" id="8010"/>
    <lineage>
        <taxon>Eukaryota</taxon>
        <taxon>Metazoa</taxon>
        <taxon>Chordata</taxon>
        <taxon>Craniata</taxon>
        <taxon>Vertebrata</taxon>
        <taxon>Euteleostomi</taxon>
        <taxon>Actinopterygii</taxon>
        <taxon>Neopterygii</taxon>
        <taxon>Teleostei</taxon>
        <taxon>Protacanthopterygii</taxon>
        <taxon>Esociformes</taxon>
        <taxon>Esocidae</taxon>
        <taxon>Esox</taxon>
    </lineage>
</organism>
<evidence type="ECO:0000256" key="16">
    <source>
        <dbReference type="ARBA" id="ARBA00049070"/>
    </source>
</evidence>
<keyword evidence="8" id="KW-0560">Oxidoreductase</keyword>
<evidence type="ECO:0000256" key="1">
    <source>
        <dbReference type="ARBA" id="ARBA00004496"/>
    </source>
</evidence>
<dbReference type="Gene3D" id="3.90.180.10">
    <property type="entry name" value="Medium-chain alcohol dehydrogenases, catalytic domain"/>
    <property type="match status" value="1"/>
</dbReference>
<comment type="function">
    <text evidence="11">Functions as 15-oxo-prostaglandin 13-reductase and acts on 15-keto-PGE1, 15-keto-PGE2, 15-keto-PGE1-alpha and 15-keto-PGE2-alpha with highest activity towards 15-keto-PGE2. Overexpression represses transcriptional activity of PPARG and inhibits adipocyte differentiation.</text>
</comment>
<dbReference type="InterPro" id="IPR020843">
    <property type="entry name" value="ER"/>
</dbReference>
<dbReference type="FunFam" id="3.40.50.720:FF:000121">
    <property type="entry name" value="Prostaglandin reductase 2"/>
    <property type="match status" value="1"/>
</dbReference>
<evidence type="ECO:0000256" key="9">
    <source>
        <dbReference type="ARBA" id="ARBA00023098"/>
    </source>
</evidence>
<dbReference type="InterPro" id="IPR011032">
    <property type="entry name" value="GroES-like_sf"/>
</dbReference>
<comment type="catalytic activity">
    <reaction evidence="15">
        <text>13,14-dihydro-15-oxo-PGF2alpha + NADP(+) = 15-oxoprostaglandin F2alpha + NADPH + H(+)</text>
        <dbReference type="Rhea" id="RHEA:50588"/>
        <dbReference type="ChEBI" id="CHEBI:15378"/>
        <dbReference type="ChEBI" id="CHEBI:57783"/>
        <dbReference type="ChEBI" id="CHEBI:58349"/>
        <dbReference type="ChEBI" id="CHEBI:133374"/>
        <dbReference type="ChEBI" id="CHEBI:133409"/>
    </reaction>
    <physiologicalReaction direction="right-to-left" evidence="15">
        <dbReference type="Rhea" id="RHEA:50590"/>
    </physiologicalReaction>
</comment>
<evidence type="ECO:0000256" key="14">
    <source>
        <dbReference type="ARBA" id="ARBA00047878"/>
    </source>
</evidence>
<keyword evidence="19" id="KW-1185">Reference proteome</keyword>
<feature type="domain" description="Enoyl reductase (ER)" evidence="17">
    <location>
        <begin position="19"/>
        <end position="345"/>
    </location>
</feature>
<dbReference type="Proteomes" id="UP000265140">
    <property type="component" value="Chromosome 15"/>
</dbReference>
<comment type="similarity">
    <text evidence="2">Belongs to the NADP-dependent oxidoreductase L4BD family.</text>
</comment>
<keyword evidence="7" id="KW-0521">NADP</keyword>
<reference evidence="18" key="4">
    <citation type="submission" date="2025-09" db="UniProtKB">
        <authorList>
            <consortium name="Ensembl"/>
        </authorList>
    </citation>
    <scope>IDENTIFICATION</scope>
</reference>
<comment type="catalytic activity">
    <reaction evidence="12">
        <text>13,14-dihydro-15-oxo-prostaglandin E2 + NAD(+) = 15-oxoprostaglandin E2 + NADH + H(+)</text>
        <dbReference type="Rhea" id="RHEA:11916"/>
        <dbReference type="ChEBI" id="CHEBI:15378"/>
        <dbReference type="ChEBI" id="CHEBI:57400"/>
        <dbReference type="ChEBI" id="CHEBI:57402"/>
        <dbReference type="ChEBI" id="CHEBI:57540"/>
        <dbReference type="ChEBI" id="CHEBI:57945"/>
        <dbReference type="EC" id="1.3.1.48"/>
    </reaction>
    <physiologicalReaction direction="right-to-left" evidence="12">
        <dbReference type="Rhea" id="RHEA:11918"/>
    </physiologicalReaction>
</comment>
<evidence type="ECO:0000256" key="7">
    <source>
        <dbReference type="ARBA" id="ARBA00022857"/>
    </source>
</evidence>
<dbReference type="GeneTree" id="ENSGT00940000156793"/>
<evidence type="ECO:0000256" key="2">
    <source>
        <dbReference type="ARBA" id="ARBA00010460"/>
    </source>
</evidence>
<evidence type="ECO:0000313" key="19">
    <source>
        <dbReference type="Proteomes" id="UP000265140"/>
    </source>
</evidence>
<keyword evidence="9" id="KW-0443">Lipid metabolism</keyword>
<protein>
    <recommendedName>
        <fullName evidence="5">Prostaglandin reductase 2</fullName>
        <ecNumber evidence="4">1.3.1.48</ecNumber>
    </recommendedName>
    <alternativeName>
        <fullName evidence="10">15-oxoprostaglandin 13-reductase</fullName>
    </alternativeName>
</protein>
<dbReference type="InterPro" id="IPR045010">
    <property type="entry name" value="MDR_fam"/>
</dbReference>
<dbReference type="InterPro" id="IPR037399">
    <property type="entry name" value="PTGR2"/>
</dbReference>
<sequence length="349" mass="37680">MLRVRRVLLNDRPGANGEPVPSNFRVEETTVQPDLNKGQVLVRTLFLSVDPYMRCRMNDITGVEYMAPWRLSEAVDGGGVGVVESSCYDALSVGDTVMSMNWHWQTHVVMDGKCLQKVDPQLVDGHVSYFLGAVGMPGLTALFGVRKKGNVTQGANQTMVVSGAAGACGSIAGQIGRLDGCTRVVGICGSAEKCRVLVEELGFSAAVNYRQEGVATALKEGCPNGVDVYFDNVGGPISDAVIAQMNNGSHVILCGQISQYNKDVPYPPPLSDRTLEAVLSKNITRYSRFIVLNYMEEHEAGILQLSQWVRDGQIKVLETVVNGIENMGVAFCSMMKGGNIGKQVIKISD</sequence>
<dbReference type="Pfam" id="PF00107">
    <property type="entry name" value="ADH_zinc_N"/>
    <property type="match status" value="1"/>
</dbReference>
<evidence type="ECO:0000259" key="17">
    <source>
        <dbReference type="SMART" id="SM00829"/>
    </source>
</evidence>
<comment type="subcellular location">
    <subcellularLocation>
        <location evidence="1">Cytoplasm</location>
    </subcellularLocation>
</comment>
<evidence type="ECO:0000256" key="10">
    <source>
        <dbReference type="ARBA" id="ARBA00033119"/>
    </source>
</evidence>
<dbReference type="InterPro" id="IPR036291">
    <property type="entry name" value="NAD(P)-bd_dom_sf"/>
</dbReference>
<dbReference type="Ensembl" id="ENSELUT00000035300.3">
    <property type="protein sequence ID" value="ENSELUP00000023983.3"/>
    <property type="gene ID" value="ENSELUG00000022820.3"/>
</dbReference>
<evidence type="ECO:0000256" key="8">
    <source>
        <dbReference type="ARBA" id="ARBA00023002"/>
    </source>
</evidence>
<evidence type="ECO:0000256" key="6">
    <source>
        <dbReference type="ARBA" id="ARBA00022490"/>
    </source>
</evidence>
<keyword evidence="6" id="KW-0963">Cytoplasm</keyword>
<name>A0A3P8Z680_ESOLU</name>
<accession>A0A3P8Z680</accession>
<reference evidence="18" key="3">
    <citation type="submission" date="2025-08" db="UniProtKB">
        <authorList>
            <consortium name="Ensembl"/>
        </authorList>
    </citation>
    <scope>IDENTIFICATION</scope>
</reference>
<evidence type="ECO:0000256" key="11">
    <source>
        <dbReference type="ARBA" id="ARBA00045413"/>
    </source>
</evidence>
<comment type="subunit">
    <text evidence="3">Monomer.</text>
</comment>
<dbReference type="InParanoid" id="A0A3P8Z680"/>
<evidence type="ECO:0000256" key="12">
    <source>
        <dbReference type="ARBA" id="ARBA00047581"/>
    </source>
</evidence>
<dbReference type="PANTHER" id="PTHR43205">
    <property type="entry name" value="PROSTAGLANDIN REDUCTASE"/>
    <property type="match status" value="1"/>
</dbReference>
<dbReference type="GO" id="GO:0005737">
    <property type="term" value="C:cytoplasm"/>
    <property type="evidence" value="ECO:0007669"/>
    <property type="project" value="UniProtKB-SubCell"/>
</dbReference>
<comment type="catalytic activity">
    <reaction evidence="16">
        <text>13,14-dihydro-15-oxo-prostaglandin E1 + NADP(+) = 15-oxoprostaglandin E1 + NADPH + H(+)</text>
        <dbReference type="Rhea" id="RHEA:50584"/>
        <dbReference type="ChEBI" id="CHEBI:15378"/>
        <dbReference type="ChEBI" id="CHEBI:57401"/>
        <dbReference type="ChEBI" id="CHEBI:57783"/>
        <dbReference type="ChEBI" id="CHEBI:58349"/>
        <dbReference type="ChEBI" id="CHEBI:133408"/>
    </reaction>
    <physiologicalReaction direction="right-to-left" evidence="16">
        <dbReference type="Rhea" id="RHEA:50586"/>
    </physiologicalReaction>
</comment>
<dbReference type="EC" id="1.3.1.48" evidence="4"/>
<reference evidence="19" key="1">
    <citation type="journal article" date="2014" name="PLoS ONE">
        <title>The genome and linkage map of the northern pike (Esox lucius): conserved synteny revealed between the salmonid sister group and the Neoteleostei.</title>
        <authorList>
            <person name="Rondeau E.B."/>
            <person name="Minkley D.R."/>
            <person name="Leong J.S."/>
            <person name="Messmer A.M."/>
            <person name="Jantzen J.R."/>
            <person name="von Schalburg K.R."/>
            <person name="Lemon C."/>
            <person name="Bird N.H."/>
            <person name="Koop B.F."/>
        </authorList>
    </citation>
    <scope>NUCLEOTIDE SEQUENCE</scope>
</reference>
<evidence type="ECO:0000256" key="4">
    <source>
        <dbReference type="ARBA" id="ARBA00011981"/>
    </source>
</evidence>
<dbReference type="InterPro" id="IPR041694">
    <property type="entry name" value="ADH_N_2"/>
</dbReference>
<dbReference type="Pfam" id="PF16884">
    <property type="entry name" value="ADH_N_2"/>
    <property type="match status" value="1"/>
</dbReference>
<evidence type="ECO:0000313" key="18">
    <source>
        <dbReference type="Ensembl" id="ENSELUP00000023983.3"/>
    </source>
</evidence>
<dbReference type="Bgee" id="ENSELUG00000022820">
    <property type="expression patterns" value="Expressed in liver and 14 other cell types or tissues"/>
</dbReference>
<evidence type="ECO:0000256" key="3">
    <source>
        <dbReference type="ARBA" id="ARBA00011245"/>
    </source>
</evidence>